<feature type="transmembrane region" description="Helical" evidence="1">
    <location>
        <begin position="15"/>
        <end position="32"/>
    </location>
</feature>
<name>B4VW61_9CYAN</name>
<dbReference type="HOGENOM" id="CLU_3326753_0_0_3"/>
<reference evidence="2 3" key="1">
    <citation type="submission" date="2008-07" db="EMBL/GenBank/DDBJ databases">
        <authorList>
            <person name="Tandeau de Marsac N."/>
            <person name="Ferriera S."/>
            <person name="Johnson J."/>
            <person name="Kravitz S."/>
            <person name="Beeson K."/>
            <person name="Sutton G."/>
            <person name="Rogers Y.-H."/>
            <person name="Friedman R."/>
            <person name="Frazier M."/>
            <person name="Venter J.C."/>
        </authorList>
    </citation>
    <scope>NUCLEOTIDE SEQUENCE [LARGE SCALE GENOMIC DNA]</scope>
    <source>
        <strain evidence="2 3">PCC 7420</strain>
    </source>
</reference>
<keyword evidence="1" id="KW-0472">Membrane</keyword>
<evidence type="ECO:0000313" key="3">
    <source>
        <dbReference type="Proteomes" id="UP000003835"/>
    </source>
</evidence>
<dbReference type="AlphaFoldDB" id="B4VW61"/>
<evidence type="ECO:0000313" key="2">
    <source>
        <dbReference type="EMBL" id="EDX74062.1"/>
    </source>
</evidence>
<proteinExistence type="predicted"/>
<evidence type="ECO:0000256" key="1">
    <source>
        <dbReference type="SAM" id="Phobius"/>
    </source>
</evidence>
<gene>
    <name evidence="2" type="ORF">MC7420_5942</name>
</gene>
<dbReference type="Proteomes" id="UP000003835">
    <property type="component" value="Unassembled WGS sequence"/>
</dbReference>
<accession>B4VW61</accession>
<dbReference type="EMBL" id="DS989855">
    <property type="protein sequence ID" value="EDX74062.1"/>
    <property type="molecule type" value="Genomic_DNA"/>
</dbReference>
<keyword evidence="3" id="KW-1185">Reference proteome</keyword>
<protein>
    <submittedName>
        <fullName evidence="2">Uncharacterized protein</fullName>
    </submittedName>
</protein>
<sequence length="38" mass="4415">MSLNPPLQMSLNPPLQMRNFCYIMSFCLLTLVQEGRNN</sequence>
<organism evidence="2 3">
    <name type="scientific">Coleofasciculus chthonoplastes PCC 7420</name>
    <dbReference type="NCBI Taxonomy" id="118168"/>
    <lineage>
        <taxon>Bacteria</taxon>
        <taxon>Bacillati</taxon>
        <taxon>Cyanobacteriota</taxon>
        <taxon>Cyanophyceae</taxon>
        <taxon>Coleofasciculales</taxon>
        <taxon>Coleofasciculaceae</taxon>
        <taxon>Coleofasciculus</taxon>
    </lineage>
</organism>
<keyword evidence="1" id="KW-1133">Transmembrane helix</keyword>
<keyword evidence="1" id="KW-0812">Transmembrane</keyword>